<reference evidence="1 2" key="1">
    <citation type="journal article" date="2017" name="Nat. Microbiol.">
        <title>Natural product diversity associated with the nematode symbionts Photorhabdus and Xenorhabdus.</title>
        <authorList>
            <person name="Tobias N.J."/>
            <person name="Wolff H."/>
            <person name="Djahanschiri B."/>
            <person name="Grundmann F."/>
            <person name="Kronenwerth M."/>
            <person name="Shi Y.M."/>
            <person name="Simonyi S."/>
            <person name="Grun P."/>
            <person name="Shapiro-Ilan D."/>
            <person name="Pidot S.J."/>
            <person name="Stinear T.P."/>
            <person name="Ebersberger I."/>
            <person name="Bode H.B."/>
        </authorList>
    </citation>
    <scope>NUCLEOTIDE SEQUENCE [LARGE SCALE GENOMIC DNA]</scope>
    <source>
        <strain evidence="1 2">DSM 17902</strain>
    </source>
</reference>
<accession>A0A2D0JJW5</accession>
<organism evidence="1 2">
    <name type="scientific">Xenorhabdus miraniensis</name>
    <dbReference type="NCBI Taxonomy" id="351674"/>
    <lineage>
        <taxon>Bacteria</taxon>
        <taxon>Pseudomonadati</taxon>
        <taxon>Pseudomonadota</taxon>
        <taxon>Gammaproteobacteria</taxon>
        <taxon>Enterobacterales</taxon>
        <taxon>Morganellaceae</taxon>
        <taxon>Xenorhabdus</taxon>
    </lineage>
</organism>
<sequence length="46" mass="5559">MNKKFESMIRRLYGNRYSLVRDIEGCYASVVVKRMFEVWREAKGLK</sequence>
<proteinExistence type="predicted"/>
<dbReference type="AlphaFoldDB" id="A0A2D0JJW5"/>
<keyword evidence="2" id="KW-1185">Reference proteome</keyword>
<dbReference type="Proteomes" id="UP000221980">
    <property type="component" value="Unassembled WGS sequence"/>
</dbReference>
<comment type="caution">
    <text evidence="1">The sequence shown here is derived from an EMBL/GenBank/DDBJ whole genome shotgun (WGS) entry which is preliminary data.</text>
</comment>
<dbReference type="EMBL" id="NITZ01000038">
    <property type="protein sequence ID" value="PHM46577.1"/>
    <property type="molecule type" value="Genomic_DNA"/>
</dbReference>
<dbReference type="RefSeq" id="WP_167386030.1">
    <property type="nucleotide sequence ID" value="NZ_CAWNQI010000071.1"/>
</dbReference>
<name>A0A2D0JJW5_9GAMM</name>
<evidence type="ECO:0000313" key="1">
    <source>
        <dbReference type="EMBL" id="PHM46577.1"/>
    </source>
</evidence>
<evidence type="ECO:0000313" key="2">
    <source>
        <dbReference type="Proteomes" id="UP000221980"/>
    </source>
</evidence>
<gene>
    <name evidence="1" type="ORF">Xmir_04142</name>
</gene>
<protein>
    <submittedName>
        <fullName evidence="1">Uncharacterized protein</fullName>
    </submittedName>
</protein>